<accession>A0ABT0YVC8</accession>
<evidence type="ECO:0000313" key="1">
    <source>
        <dbReference type="EMBL" id="MCM5682558.1"/>
    </source>
</evidence>
<evidence type="ECO:0008006" key="3">
    <source>
        <dbReference type="Google" id="ProtNLM"/>
    </source>
</evidence>
<evidence type="ECO:0000313" key="2">
    <source>
        <dbReference type="Proteomes" id="UP001165541"/>
    </source>
</evidence>
<dbReference type="EMBL" id="JAMKFE010000020">
    <property type="protein sequence ID" value="MCM5682558.1"/>
    <property type="molecule type" value="Genomic_DNA"/>
</dbReference>
<dbReference type="RefSeq" id="WP_251781057.1">
    <property type="nucleotide sequence ID" value="NZ_JAMKFE010000020.1"/>
</dbReference>
<protein>
    <recommendedName>
        <fullName evidence="3">NYN domain-containing protein</fullName>
    </recommendedName>
</protein>
<dbReference type="Proteomes" id="UP001165541">
    <property type="component" value="Unassembled WGS sequence"/>
</dbReference>
<organism evidence="1 2">
    <name type="scientific">Caldimonas mangrovi</name>
    <dbReference type="NCBI Taxonomy" id="2944811"/>
    <lineage>
        <taxon>Bacteria</taxon>
        <taxon>Pseudomonadati</taxon>
        <taxon>Pseudomonadota</taxon>
        <taxon>Betaproteobacteria</taxon>
        <taxon>Burkholderiales</taxon>
        <taxon>Sphaerotilaceae</taxon>
        <taxon>Caldimonas</taxon>
    </lineage>
</organism>
<comment type="caution">
    <text evidence="1">The sequence shown here is derived from an EMBL/GenBank/DDBJ whole genome shotgun (WGS) entry which is preliminary data.</text>
</comment>
<reference evidence="1" key="1">
    <citation type="submission" date="2022-05" db="EMBL/GenBank/DDBJ databases">
        <title>Schlegelella sp. nov., isolated from mangrove soil.</title>
        <authorList>
            <person name="Liu Y."/>
            <person name="Ge X."/>
            <person name="Liu W."/>
        </authorList>
    </citation>
    <scope>NUCLEOTIDE SEQUENCE</scope>
    <source>
        <strain evidence="1">S2-27</strain>
    </source>
</reference>
<gene>
    <name evidence="1" type="ORF">M8A51_23760</name>
</gene>
<proteinExistence type="predicted"/>
<keyword evidence="2" id="KW-1185">Reference proteome</keyword>
<name>A0ABT0YVC8_9BURK</name>
<sequence length="221" mass="25294">MGLLDDLKRQAQARQSEQQTDTAARARNTALAEAACKSAFQYWLELAKQLNVLQPTSPVRYVLDGRNVFEQLNMADFRVDARRQSLHGQPCHEYVQLLCLLRSGRQIVLTRDFPTEIDKLAGRLRTSGVDFHSESVRDAETGRYLHTRFEFTADFMAGVKLQPVHEHGVVQFHVFNFEGFESLLLEVPAFEVSQVLLDELSKLVLGQPNRFIQHGRLLRRS</sequence>